<keyword evidence="2" id="KW-1185">Reference proteome</keyword>
<accession>A0A5C3NIP4</accession>
<evidence type="ECO:0000313" key="2">
    <source>
        <dbReference type="Proteomes" id="UP000308197"/>
    </source>
</evidence>
<proteinExistence type="predicted"/>
<dbReference type="EMBL" id="ML213408">
    <property type="protein sequence ID" value="TFK77611.1"/>
    <property type="molecule type" value="Genomic_DNA"/>
</dbReference>
<dbReference type="STRING" id="1314778.A0A5C3NIP4"/>
<evidence type="ECO:0000313" key="1">
    <source>
        <dbReference type="EMBL" id="TFK77611.1"/>
    </source>
</evidence>
<dbReference type="InParanoid" id="A0A5C3NIP4"/>
<feature type="non-terminal residue" evidence="1">
    <location>
        <position position="1"/>
    </location>
</feature>
<dbReference type="AlphaFoldDB" id="A0A5C3NIP4"/>
<organism evidence="1 2">
    <name type="scientific">Polyporus arcularius HHB13444</name>
    <dbReference type="NCBI Taxonomy" id="1314778"/>
    <lineage>
        <taxon>Eukaryota</taxon>
        <taxon>Fungi</taxon>
        <taxon>Dikarya</taxon>
        <taxon>Basidiomycota</taxon>
        <taxon>Agaricomycotina</taxon>
        <taxon>Agaricomycetes</taxon>
        <taxon>Polyporales</taxon>
        <taxon>Polyporaceae</taxon>
        <taxon>Polyporus</taxon>
    </lineage>
</organism>
<protein>
    <submittedName>
        <fullName evidence="1">Uncharacterized protein</fullName>
    </submittedName>
</protein>
<name>A0A5C3NIP4_9APHY</name>
<sequence length="234" mass="26617">VEKRYNTWKGSRENQSLYLPQLAFEAEVCQYVKFMAREVRPPAKSGVTSVPLHPDIPLLGPRFLPPSFLHVLRRNAAPEITPNPAYLKPLNVIHPMYYPELLERCPNCRTLGAKPDLAYNGWNPTGHREVHGVMQEETAIGIQLRCNSCEARKETRSHCFVTTNPIFWENVQHWEVPGKWLYHCRCSPVLTSAGLTAGMPHFLKRSATTSDLYDLIVELRPSMTAAGLAENIRR</sequence>
<reference evidence="1 2" key="1">
    <citation type="journal article" date="2019" name="Nat. Ecol. Evol.">
        <title>Megaphylogeny resolves global patterns of mushroom evolution.</title>
        <authorList>
            <person name="Varga T."/>
            <person name="Krizsan K."/>
            <person name="Foldi C."/>
            <person name="Dima B."/>
            <person name="Sanchez-Garcia M."/>
            <person name="Sanchez-Ramirez S."/>
            <person name="Szollosi G.J."/>
            <person name="Szarkandi J.G."/>
            <person name="Papp V."/>
            <person name="Albert L."/>
            <person name="Andreopoulos W."/>
            <person name="Angelini C."/>
            <person name="Antonin V."/>
            <person name="Barry K.W."/>
            <person name="Bougher N.L."/>
            <person name="Buchanan P."/>
            <person name="Buyck B."/>
            <person name="Bense V."/>
            <person name="Catcheside P."/>
            <person name="Chovatia M."/>
            <person name="Cooper J."/>
            <person name="Damon W."/>
            <person name="Desjardin D."/>
            <person name="Finy P."/>
            <person name="Geml J."/>
            <person name="Haridas S."/>
            <person name="Hughes K."/>
            <person name="Justo A."/>
            <person name="Karasinski D."/>
            <person name="Kautmanova I."/>
            <person name="Kiss B."/>
            <person name="Kocsube S."/>
            <person name="Kotiranta H."/>
            <person name="LaButti K.M."/>
            <person name="Lechner B.E."/>
            <person name="Liimatainen K."/>
            <person name="Lipzen A."/>
            <person name="Lukacs Z."/>
            <person name="Mihaltcheva S."/>
            <person name="Morgado L.N."/>
            <person name="Niskanen T."/>
            <person name="Noordeloos M.E."/>
            <person name="Ohm R.A."/>
            <person name="Ortiz-Santana B."/>
            <person name="Ovrebo C."/>
            <person name="Racz N."/>
            <person name="Riley R."/>
            <person name="Savchenko A."/>
            <person name="Shiryaev A."/>
            <person name="Soop K."/>
            <person name="Spirin V."/>
            <person name="Szebenyi C."/>
            <person name="Tomsovsky M."/>
            <person name="Tulloss R.E."/>
            <person name="Uehling J."/>
            <person name="Grigoriev I.V."/>
            <person name="Vagvolgyi C."/>
            <person name="Papp T."/>
            <person name="Martin F.M."/>
            <person name="Miettinen O."/>
            <person name="Hibbett D.S."/>
            <person name="Nagy L.G."/>
        </authorList>
    </citation>
    <scope>NUCLEOTIDE SEQUENCE [LARGE SCALE GENOMIC DNA]</scope>
    <source>
        <strain evidence="1 2">HHB13444</strain>
    </source>
</reference>
<dbReference type="Proteomes" id="UP000308197">
    <property type="component" value="Unassembled WGS sequence"/>
</dbReference>
<gene>
    <name evidence="1" type="ORF">K466DRAFT_508295</name>
</gene>